<dbReference type="InterPro" id="IPR011044">
    <property type="entry name" value="Quino_amine_DH_bsu"/>
</dbReference>
<dbReference type="RefSeq" id="WP_153089875.1">
    <property type="nucleotide sequence ID" value="NZ_VZAH01000100.1"/>
</dbReference>
<evidence type="ECO:0000256" key="1">
    <source>
        <dbReference type="SAM" id="SignalP"/>
    </source>
</evidence>
<proteinExistence type="predicted"/>
<gene>
    <name evidence="2" type="ORF">F7D25_10680</name>
</gene>
<protein>
    <submittedName>
        <fullName evidence="2">Uncharacterized protein</fullName>
    </submittedName>
</protein>
<evidence type="ECO:0000313" key="2">
    <source>
        <dbReference type="EMBL" id="MQP14861.1"/>
    </source>
</evidence>
<dbReference type="InterPro" id="IPR015943">
    <property type="entry name" value="WD40/YVTN_repeat-like_dom_sf"/>
</dbReference>
<dbReference type="SUPFAM" id="SSF50969">
    <property type="entry name" value="YVTN repeat-like/Quinoprotein amine dehydrogenase"/>
    <property type="match status" value="1"/>
</dbReference>
<feature type="chain" id="PRO_5026346026" evidence="1">
    <location>
        <begin position="20"/>
        <end position="795"/>
    </location>
</feature>
<dbReference type="PROSITE" id="PS51257">
    <property type="entry name" value="PROKAR_LIPOPROTEIN"/>
    <property type="match status" value="1"/>
</dbReference>
<feature type="signal peptide" evidence="1">
    <location>
        <begin position="1"/>
        <end position="19"/>
    </location>
</feature>
<evidence type="ECO:0000313" key="3">
    <source>
        <dbReference type="Proteomes" id="UP000477980"/>
    </source>
</evidence>
<name>A0A6G1VQE3_9BACT</name>
<dbReference type="OrthoDB" id="1083011at2"/>
<organism evidence="2 3">
    <name type="scientific">Segatella copri</name>
    <dbReference type="NCBI Taxonomy" id="165179"/>
    <lineage>
        <taxon>Bacteria</taxon>
        <taxon>Pseudomonadati</taxon>
        <taxon>Bacteroidota</taxon>
        <taxon>Bacteroidia</taxon>
        <taxon>Bacteroidales</taxon>
        <taxon>Prevotellaceae</taxon>
        <taxon>Segatella</taxon>
    </lineage>
</organism>
<dbReference type="EMBL" id="VZAH01000100">
    <property type="protein sequence ID" value="MQP14861.1"/>
    <property type="molecule type" value="Genomic_DNA"/>
</dbReference>
<dbReference type="Proteomes" id="UP000477980">
    <property type="component" value="Unassembled WGS sequence"/>
</dbReference>
<keyword evidence="1" id="KW-0732">Signal</keyword>
<sequence length="795" mass="84505">MKVINSKLAAIGLAAFVFASCSDSNSDPTGGSNMNVVDRTTITLASQNVDNSRVVNYKNSTAKARKFFLNTRAGSSIFPAFKDAPKEENAKQLNKEADLTNKNYAITGNKSLNFAGKTIDGATIFVHGGSTFEYDNTTKMTNTTIVLLSSATLKYTGTGEMIAQGNTVFCTDAKNKFVATGDININGELYANFTGTTNDGKDLVTGLGAIKETTAAEKAKSITPTQKITFGAHANAYIKGSIRATELNIENGASIYTTSNIFNNGTVNIKSQLGIEGFLKAQNLNVDGYLEAGKNSAIKVLGTMNVNNGAYISANYINVTNNTKNEAGKITTGEATLNLKGNSTILLNNKNVINVNNLVTDNTQGQIKLAEDNAVAVIKADKFVNNGAERILSFQTSGDNACFLFQFTKNFNGTTELSSFDDLTIQATYIDYDKTDQNQKIELKDENNKSYGYEWKGDATKLVEAKKLDLIASSENPSDGESATCIQPANGKLYVSYHTNGNKVSGGNIEVASMTEGNKKLTIEASKKAERTDYNHLIVDGNKLFLAGSQQGNGNAEGTAVGAFMGAVDITTSGISDEMVIYAIDKKTSKVDANCVAAFGTDHVLATTKGFTAFDKDWNFTNFNTTSIGKHVVTANNKLYALTEDGTLNVYNSSDMETAASTYHVGAVAPKGNKAVVAVDEANGDIYVCKGENGVAKISGSTVTENFFTCPTISAGDKAGKVKGCANGVAVDGEYVYIACGSYGVVVLDKAGNEVCHRKAASGKSANYVAVDNNGNIYVAYGQSRIQVYTITQTK</sequence>
<reference evidence="2 3" key="1">
    <citation type="submission" date="2019-09" db="EMBL/GenBank/DDBJ databases">
        <title>Distinct polysaccharide growth profiles of human intestinal Prevotella copri isolates.</title>
        <authorList>
            <person name="Fehlner-Peach H."/>
            <person name="Magnabosco C."/>
            <person name="Raghavan V."/>
            <person name="Scher J.U."/>
            <person name="Tett A."/>
            <person name="Cox L.M."/>
            <person name="Gottsegen C."/>
            <person name="Watters A."/>
            <person name="Wiltshire- Gordon J.D."/>
            <person name="Segata N."/>
            <person name="Bonneau R."/>
            <person name="Littman D.R."/>
        </authorList>
    </citation>
    <scope>NUCLEOTIDE SEQUENCE [LARGE SCALE GENOMIC DNA]</scope>
    <source>
        <strain evidence="3">iAA917</strain>
    </source>
</reference>
<dbReference type="AlphaFoldDB" id="A0A6G1VQE3"/>
<accession>A0A6G1VQE3</accession>
<comment type="caution">
    <text evidence="2">The sequence shown here is derived from an EMBL/GenBank/DDBJ whole genome shotgun (WGS) entry which is preliminary data.</text>
</comment>
<dbReference type="Gene3D" id="2.130.10.10">
    <property type="entry name" value="YVTN repeat-like/Quinoprotein amine dehydrogenase"/>
    <property type="match status" value="1"/>
</dbReference>